<evidence type="ECO:0000313" key="2">
    <source>
        <dbReference type="Proteomes" id="UP000324800"/>
    </source>
</evidence>
<sequence>MKKLRAAIRKVRKEEPIYHLDDLFKILDQNAQTIDQLTEDFLLGCTIVTIIAFSELRLEEVMRATAEKDIDNSWVMSTSIFKKPISKVTLTFRQTSTSFHFTCFLARQLDKEEQQQTKTDNAMVFDKDQSSCLHVVSIKSSTCNNELSRRQQISYNYLNQILLHYQSHKPGSNILSNQQIFKTQGRSQHSLTVL</sequence>
<gene>
    <name evidence="1" type="ORF">EZS28_024817</name>
</gene>
<dbReference type="AlphaFoldDB" id="A0A5J4VAX3"/>
<organism evidence="1 2">
    <name type="scientific">Streblomastix strix</name>
    <dbReference type="NCBI Taxonomy" id="222440"/>
    <lineage>
        <taxon>Eukaryota</taxon>
        <taxon>Metamonada</taxon>
        <taxon>Preaxostyla</taxon>
        <taxon>Oxymonadida</taxon>
        <taxon>Streblomastigidae</taxon>
        <taxon>Streblomastix</taxon>
    </lineage>
</organism>
<evidence type="ECO:0008006" key="3">
    <source>
        <dbReference type="Google" id="ProtNLM"/>
    </source>
</evidence>
<comment type="caution">
    <text evidence="1">The sequence shown here is derived from an EMBL/GenBank/DDBJ whole genome shotgun (WGS) entry which is preliminary data.</text>
</comment>
<dbReference type="EMBL" id="SNRW01008353">
    <property type="protein sequence ID" value="KAA6379653.1"/>
    <property type="molecule type" value="Genomic_DNA"/>
</dbReference>
<dbReference type="Proteomes" id="UP000324800">
    <property type="component" value="Unassembled WGS sequence"/>
</dbReference>
<name>A0A5J4VAX3_9EUKA</name>
<accession>A0A5J4VAX3</accession>
<evidence type="ECO:0000313" key="1">
    <source>
        <dbReference type="EMBL" id="KAA6379653.1"/>
    </source>
</evidence>
<proteinExistence type="predicted"/>
<protein>
    <recommendedName>
        <fullName evidence="3">Tyr recombinase domain-containing protein</fullName>
    </recommendedName>
</protein>
<reference evidence="1 2" key="1">
    <citation type="submission" date="2019-03" db="EMBL/GenBank/DDBJ databases">
        <title>Single cell metagenomics reveals metabolic interactions within the superorganism composed of flagellate Streblomastix strix and complex community of Bacteroidetes bacteria on its surface.</title>
        <authorList>
            <person name="Treitli S.C."/>
            <person name="Kolisko M."/>
            <person name="Husnik F."/>
            <person name="Keeling P."/>
            <person name="Hampl V."/>
        </authorList>
    </citation>
    <scope>NUCLEOTIDE SEQUENCE [LARGE SCALE GENOMIC DNA]</scope>
    <source>
        <strain evidence="1">ST1C</strain>
    </source>
</reference>